<evidence type="ECO:0000313" key="3">
    <source>
        <dbReference type="EMBL" id="SHL22770.1"/>
    </source>
</evidence>
<reference evidence="3 4" key="1">
    <citation type="submission" date="2016-11" db="EMBL/GenBank/DDBJ databases">
        <authorList>
            <person name="Jaros S."/>
            <person name="Januszkiewicz K."/>
            <person name="Wedrychowicz H."/>
        </authorList>
    </citation>
    <scope>NUCLEOTIDE SEQUENCE [LARGE SCALE GENOMIC DNA]</scope>
    <source>
        <strain evidence="3 4">DSM 15929</strain>
    </source>
</reference>
<comment type="similarity">
    <text evidence="1 2">Belongs to the UPF0178 family.</text>
</comment>
<dbReference type="Proteomes" id="UP000184386">
    <property type="component" value="Unassembled WGS sequence"/>
</dbReference>
<protein>
    <recommendedName>
        <fullName evidence="2">UPF0178 protein SAMN02745136_04406</fullName>
    </recommendedName>
</protein>
<dbReference type="HAMAP" id="MF_00489">
    <property type="entry name" value="UPF0178"/>
    <property type="match status" value="1"/>
</dbReference>
<organism evidence="3 4">
    <name type="scientific">Anaerocolumna jejuensis DSM 15929</name>
    <dbReference type="NCBI Taxonomy" id="1121322"/>
    <lineage>
        <taxon>Bacteria</taxon>
        <taxon>Bacillati</taxon>
        <taxon>Bacillota</taxon>
        <taxon>Clostridia</taxon>
        <taxon>Lachnospirales</taxon>
        <taxon>Lachnospiraceae</taxon>
        <taxon>Anaerocolumna</taxon>
    </lineage>
</organism>
<evidence type="ECO:0000313" key="4">
    <source>
        <dbReference type="Proteomes" id="UP000184386"/>
    </source>
</evidence>
<dbReference type="PANTHER" id="PTHR35146">
    <property type="entry name" value="UPF0178 PROTEIN YAII"/>
    <property type="match status" value="1"/>
</dbReference>
<accession>A0A1M6YXB9</accession>
<dbReference type="RefSeq" id="WP_073279189.1">
    <property type="nucleotide sequence ID" value="NZ_FRAC01000027.1"/>
</dbReference>
<evidence type="ECO:0000256" key="2">
    <source>
        <dbReference type="HAMAP-Rule" id="MF_00489"/>
    </source>
</evidence>
<dbReference type="OrthoDB" id="9798918at2"/>
<evidence type="ECO:0000256" key="1">
    <source>
        <dbReference type="ARBA" id="ARBA00008522"/>
    </source>
</evidence>
<dbReference type="Pfam" id="PF02639">
    <property type="entry name" value="DUF188"/>
    <property type="match status" value="1"/>
</dbReference>
<proteinExistence type="inferred from homology"/>
<dbReference type="InterPro" id="IPR003791">
    <property type="entry name" value="UPF0178"/>
</dbReference>
<keyword evidence="4" id="KW-1185">Reference proteome</keyword>
<dbReference type="NCBIfam" id="NF001095">
    <property type="entry name" value="PRK00124.1"/>
    <property type="match status" value="1"/>
</dbReference>
<sequence>MKILVDADACPVKTIIENVAKSLNIRVLMVIDTSHILEPGYCEIIQVSKAPDAVDIALINRTEPGDIVVTQDYGVATMALGKKAFAINQNGRYYTEDNIDLMLFERHLAGKQRRAGSRTGTIKKRSKEDDLHFETAFLRLCSQALLKG</sequence>
<gene>
    <name evidence="3" type="ORF">SAMN02745136_04406</name>
</gene>
<dbReference type="AlphaFoldDB" id="A0A1M6YXB9"/>
<dbReference type="PANTHER" id="PTHR35146:SF1">
    <property type="entry name" value="UPF0178 PROTEIN YAII"/>
    <property type="match status" value="1"/>
</dbReference>
<dbReference type="EMBL" id="FRAC01000027">
    <property type="protein sequence ID" value="SHL22770.1"/>
    <property type="molecule type" value="Genomic_DNA"/>
</dbReference>
<name>A0A1M6YXB9_9FIRM</name>
<dbReference type="STRING" id="1121322.SAMN02745136_04406"/>